<feature type="domain" description="Flagellin N-terminal" evidence="4">
    <location>
        <begin position="5"/>
        <end position="142"/>
    </location>
</feature>
<dbReference type="Gene3D" id="6.10.280.190">
    <property type="match status" value="1"/>
</dbReference>
<dbReference type="PANTHER" id="PTHR42792:SF2">
    <property type="entry name" value="FLAGELLIN"/>
    <property type="match status" value="1"/>
</dbReference>
<evidence type="ECO:0000256" key="2">
    <source>
        <dbReference type="ARBA" id="ARBA00023143"/>
    </source>
</evidence>
<dbReference type="NCBIfam" id="NF009448">
    <property type="entry name" value="PRK12806.1"/>
    <property type="match status" value="1"/>
</dbReference>
<protein>
    <recommendedName>
        <fullName evidence="3">Flagellin</fullName>
    </recommendedName>
</protein>
<keyword evidence="2 3" id="KW-0975">Bacterial flagellum</keyword>
<keyword evidence="3" id="KW-0964">Secreted</keyword>
<keyword evidence="6" id="KW-0969">Cilium</keyword>
<dbReference type="PRINTS" id="PR00207">
    <property type="entry name" value="FLAGELLIN"/>
</dbReference>
<keyword evidence="6" id="KW-0282">Flagellum</keyword>
<dbReference type="Gene3D" id="2.30.220.10">
    <property type="entry name" value="f41 fragment of flagellin, C-terminal domain"/>
    <property type="match status" value="1"/>
</dbReference>
<accession>A0A8J6ND52</accession>
<dbReference type="Pfam" id="PF00700">
    <property type="entry name" value="Flagellin_C"/>
    <property type="match status" value="1"/>
</dbReference>
<dbReference type="GO" id="GO:0005576">
    <property type="term" value="C:extracellular region"/>
    <property type="evidence" value="ECO:0007669"/>
    <property type="project" value="UniProtKB-SubCell"/>
</dbReference>
<dbReference type="Proteomes" id="UP000614424">
    <property type="component" value="Unassembled WGS sequence"/>
</dbReference>
<dbReference type="GO" id="GO:0009288">
    <property type="term" value="C:bacterial-type flagellum"/>
    <property type="evidence" value="ECO:0007669"/>
    <property type="project" value="UniProtKB-SubCell"/>
</dbReference>
<dbReference type="Gene3D" id="6.10.10.10">
    <property type="entry name" value="Flagellar export chaperone, C-terminal domain"/>
    <property type="match status" value="1"/>
</dbReference>
<comment type="subcellular location">
    <subcellularLocation>
        <location evidence="3">Secreted</location>
    </subcellularLocation>
    <subcellularLocation>
        <location evidence="3">Bacterial flagellum</location>
    </subcellularLocation>
</comment>
<dbReference type="InterPro" id="IPR046358">
    <property type="entry name" value="Flagellin_C"/>
</dbReference>
<gene>
    <name evidence="6" type="ORF">H8E41_04950</name>
</gene>
<dbReference type="InterPro" id="IPR001029">
    <property type="entry name" value="Flagellin_N"/>
</dbReference>
<evidence type="ECO:0000313" key="6">
    <source>
        <dbReference type="EMBL" id="MBC8317230.1"/>
    </source>
</evidence>
<dbReference type="SUPFAM" id="SSF64518">
    <property type="entry name" value="Phase 1 flagellin"/>
    <property type="match status" value="1"/>
</dbReference>
<dbReference type="Gene3D" id="1.20.1330.10">
    <property type="entry name" value="f41 fragment of flagellin, N-terminal domain"/>
    <property type="match status" value="1"/>
</dbReference>
<dbReference type="PANTHER" id="PTHR42792">
    <property type="entry name" value="FLAGELLIN"/>
    <property type="match status" value="1"/>
</dbReference>
<dbReference type="EMBL" id="JACNJZ010000077">
    <property type="protein sequence ID" value="MBC8317230.1"/>
    <property type="molecule type" value="Genomic_DNA"/>
</dbReference>
<feature type="domain" description="Flagellin C-terminal" evidence="5">
    <location>
        <begin position="388"/>
        <end position="473"/>
    </location>
</feature>
<dbReference type="Pfam" id="PF00669">
    <property type="entry name" value="Flagellin_N"/>
    <property type="match status" value="1"/>
</dbReference>
<evidence type="ECO:0000259" key="5">
    <source>
        <dbReference type="Pfam" id="PF00700"/>
    </source>
</evidence>
<evidence type="ECO:0000256" key="1">
    <source>
        <dbReference type="ARBA" id="ARBA00005709"/>
    </source>
</evidence>
<reference evidence="6 7" key="1">
    <citation type="submission" date="2020-08" db="EMBL/GenBank/DDBJ databases">
        <title>Bridging the membrane lipid divide: bacteria of the FCB group superphylum have the potential to synthesize archaeal ether lipids.</title>
        <authorList>
            <person name="Villanueva L."/>
            <person name="Von Meijenfeldt F.A.B."/>
            <person name="Westbye A.B."/>
            <person name="Yadav S."/>
            <person name="Hopmans E.C."/>
            <person name="Dutilh B.E."/>
            <person name="Sinninghe Damste J.S."/>
        </authorList>
    </citation>
    <scope>NUCLEOTIDE SEQUENCE [LARGE SCALE GENOMIC DNA]</scope>
    <source>
        <strain evidence="6">NIOZ-UU47</strain>
    </source>
</reference>
<organism evidence="6 7">
    <name type="scientific">Candidatus Desulfobia pelagia</name>
    <dbReference type="NCBI Taxonomy" id="2841692"/>
    <lineage>
        <taxon>Bacteria</taxon>
        <taxon>Pseudomonadati</taxon>
        <taxon>Thermodesulfobacteriota</taxon>
        <taxon>Desulfobulbia</taxon>
        <taxon>Desulfobulbales</taxon>
        <taxon>Desulfobulbaceae</taxon>
        <taxon>Candidatus Desulfobia</taxon>
    </lineage>
</organism>
<evidence type="ECO:0000313" key="7">
    <source>
        <dbReference type="Proteomes" id="UP000614424"/>
    </source>
</evidence>
<evidence type="ECO:0000256" key="3">
    <source>
        <dbReference type="RuleBase" id="RU362073"/>
    </source>
</evidence>
<proteinExistence type="inferred from homology"/>
<dbReference type="InterPro" id="IPR001492">
    <property type="entry name" value="Flagellin"/>
</dbReference>
<comment type="function">
    <text evidence="3">Flagellin is the subunit protein which polymerizes to form the filaments of bacterial flagella.</text>
</comment>
<comment type="similarity">
    <text evidence="1 3">Belongs to the bacterial flagellin family.</text>
</comment>
<comment type="caution">
    <text evidence="6">The sequence shown here is derived from an EMBL/GenBank/DDBJ whole genome shotgun (WGS) entry which is preliminary data.</text>
</comment>
<evidence type="ECO:0000259" key="4">
    <source>
        <dbReference type="Pfam" id="PF00669"/>
    </source>
</evidence>
<dbReference type="GO" id="GO:0005198">
    <property type="term" value="F:structural molecule activity"/>
    <property type="evidence" value="ECO:0007669"/>
    <property type="project" value="UniProtKB-UniRule"/>
</dbReference>
<dbReference type="Gene3D" id="2.170.280.10">
    <property type="entry name" value="f41 fragment of flagellin, middle domain"/>
    <property type="match status" value="1"/>
</dbReference>
<sequence length="475" mass="47667">MALTVNSNVASLNAQRNLVGSQNVLNRSLARLSSGLRINSAKDDAAGLAISDRMTSQIRGLNQAVRNANDGISLSQTAEGALQETTSILQRIRELSIQSANDTNTSADRAYIQAEVSQLQDEINRIATTTAFNGQRLLDGTFSTATFQVGSEAGETISFGIASAKGSAIGAIAEEAGTEVADAAATDITIAIGGGTAQAISSSADYAGTATGQEATSAYAKAAAINDAGIAALSAVATTSGTQTVGAVGGTAGDTYTLTINGTTVFAGVDAASGITNAAIRDQINLSSSSTGVIASLSGTDMTLTAADGRSILVAESGTGFAAGTDGLSVTGGDFADNLRGTITLSATSTIAFTGTTANIGFTGDISLDTSGVDDVDISTRAGADTAIKRVDAAIAVIDSIRGDLGAVQNRFESTIANLMNVAQNVTAARSRILDADFAAETADLTKAQILQQSGIAMLAQANTLPQAALTLLQG</sequence>
<name>A0A8J6ND52_9BACT</name>
<dbReference type="InterPro" id="IPR042187">
    <property type="entry name" value="Flagellin_C_sub2"/>
</dbReference>
<keyword evidence="6" id="KW-0966">Cell projection</keyword>
<dbReference type="AlphaFoldDB" id="A0A8J6ND52"/>